<dbReference type="EMBL" id="AAQH01000008">
    <property type="protein sequence ID" value="EAT12330.1"/>
    <property type="molecule type" value="Genomic_DNA"/>
</dbReference>
<organism evidence="2 3">
    <name type="scientific">Bermanella marisrubri</name>
    <dbReference type="NCBI Taxonomy" id="207949"/>
    <lineage>
        <taxon>Bacteria</taxon>
        <taxon>Pseudomonadati</taxon>
        <taxon>Pseudomonadota</taxon>
        <taxon>Gammaproteobacteria</taxon>
        <taxon>Oceanospirillales</taxon>
        <taxon>Oceanospirillaceae</taxon>
        <taxon>Bermanella</taxon>
    </lineage>
</organism>
<sequence length="126" mass="13455">MFRESKLKHYLFLGLLVIAANKVCAESVPVMVGGYEELDACSTLAAITERMPLFSAPNASTKVVVTMEKGTYFVICDSAIGGWSGIVFGDDLSSCGLTSPIATRKPYGGECHSGWIKSEKIEIIAG</sequence>
<evidence type="ECO:0000313" key="2">
    <source>
        <dbReference type="EMBL" id="EAT12330.1"/>
    </source>
</evidence>
<proteinExistence type="predicted"/>
<evidence type="ECO:0000256" key="1">
    <source>
        <dbReference type="SAM" id="SignalP"/>
    </source>
</evidence>
<feature type="chain" id="PRO_5004194756" description="Integron" evidence="1">
    <location>
        <begin position="26"/>
        <end position="126"/>
    </location>
</feature>
<feature type="signal peptide" evidence="1">
    <location>
        <begin position="1"/>
        <end position="25"/>
    </location>
</feature>
<name>Q1N234_9GAMM</name>
<dbReference type="AlphaFoldDB" id="Q1N234"/>
<gene>
    <name evidence="2" type="ORF">RED65_15863</name>
</gene>
<protein>
    <recommendedName>
        <fullName evidence="4">Integron</fullName>
    </recommendedName>
</protein>
<dbReference type="STRING" id="207949.RED65_15863"/>
<comment type="caution">
    <text evidence="2">The sequence shown here is derived from an EMBL/GenBank/DDBJ whole genome shotgun (WGS) entry which is preliminary data.</text>
</comment>
<reference evidence="2 3" key="1">
    <citation type="submission" date="2006-03" db="EMBL/GenBank/DDBJ databases">
        <authorList>
            <person name="Pinhassi J."/>
            <person name="Pedros-Alio C."/>
            <person name="Ferriera S."/>
            <person name="Johnson J."/>
            <person name="Kravitz S."/>
            <person name="Halpern A."/>
            <person name="Remington K."/>
            <person name="Beeson K."/>
            <person name="Tran B."/>
            <person name="Rogers Y.-H."/>
            <person name="Friedman R."/>
            <person name="Venter J.C."/>
        </authorList>
    </citation>
    <scope>NUCLEOTIDE SEQUENCE [LARGE SCALE GENOMIC DNA]</scope>
    <source>
        <strain evidence="2 3">RED65</strain>
    </source>
</reference>
<dbReference type="Proteomes" id="UP000004263">
    <property type="component" value="Unassembled WGS sequence"/>
</dbReference>
<evidence type="ECO:0000313" key="3">
    <source>
        <dbReference type="Proteomes" id="UP000004263"/>
    </source>
</evidence>
<dbReference type="HOGENOM" id="CLU_1977246_0_0_6"/>
<accession>Q1N234</accession>
<keyword evidence="1" id="KW-0732">Signal</keyword>
<keyword evidence="3" id="KW-1185">Reference proteome</keyword>
<evidence type="ECO:0008006" key="4">
    <source>
        <dbReference type="Google" id="ProtNLM"/>
    </source>
</evidence>